<sequence>MNLSAKIEAILFFKSEPVEKSWLAKTLAVSLDSIETALNQLKSNLENRGLALLEKENSVMLGTAPDLSSLIEALIKEELNRDLGKAGLETLAIVLYEGPVTRPEIDYIRGVNSSFILRNLLVRGLVERLPKPDDARTFIYRPTFDLLRYLAVTKVGDLPDYELIRQELLTFKNRGEETESISDSNSKTPENNG</sequence>
<dbReference type="PANTHER" id="PTHR34298:SF2">
    <property type="entry name" value="SEGREGATION AND CONDENSATION PROTEIN B"/>
    <property type="match status" value="1"/>
</dbReference>
<evidence type="ECO:0000256" key="1">
    <source>
        <dbReference type="ARBA" id="ARBA00022490"/>
    </source>
</evidence>
<name>A0A2H0BKX1_9BACT</name>
<keyword evidence="1" id="KW-0963">Cytoplasm</keyword>
<dbReference type="Pfam" id="PF04079">
    <property type="entry name" value="SMC_ScpB"/>
    <property type="match status" value="1"/>
</dbReference>
<evidence type="ECO:0000256" key="3">
    <source>
        <dbReference type="ARBA" id="ARBA00022829"/>
    </source>
</evidence>
<dbReference type="AlphaFoldDB" id="A0A2H0BKX1"/>
<evidence type="ECO:0000256" key="2">
    <source>
        <dbReference type="ARBA" id="ARBA00022618"/>
    </source>
</evidence>
<dbReference type="InterPro" id="IPR005234">
    <property type="entry name" value="ScpB_csome_segregation"/>
</dbReference>
<protein>
    <recommendedName>
        <fullName evidence="7">SMC-Scp complex subunit ScpB</fullName>
    </recommendedName>
</protein>
<keyword evidence="3" id="KW-0159">Chromosome partition</keyword>
<keyword evidence="2" id="KW-0132">Cell division</keyword>
<dbReference type="InterPro" id="IPR036390">
    <property type="entry name" value="WH_DNA-bd_sf"/>
</dbReference>
<dbReference type="GO" id="GO:0051304">
    <property type="term" value="P:chromosome separation"/>
    <property type="evidence" value="ECO:0007669"/>
    <property type="project" value="InterPro"/>
</dbReference>
<organism evidence="5 6">
    <name type="scientific">Candidatus Vogelbacteria bacterium CG22_combo_CG10-13_8_21_14_all_37_9</name>
    <dbReference type="NCBI Taxonomy" id="1975046"/>
    <lineage>
        <taxon>Bacteria</taxon>
        <taxon>Candidatus Vogeliibacteriota</taxon>
    </lineage>
</organism>
<dbReference type="Proteomes" id="UP000229334">
    <property type="component" value="Unassembled WGS sequence"/>
</dbReference>
<evidence type="ECO:0000256" key="4">
    <source>
        <dbReference type="ARBA" id="ARBA00023306"/>
    </source>
</evidence>
<dbReference type="PANTHER" id="PTHR34298">
    <property type="entry name" value="SEGREGATION AND CONDENSATION PROTEIN B"/>
    <property type="match status" value="1"/>
</dbReference>
<evidence type="ECO:0000313" key="5">
    <source>
        <dbReference type="EMBL" id="PIP58326.1"/>
    </source>
</evidence>
<evidence type="ECO:0000313" key="6">
    <source>
        <dbReference type="Proteomes" id="UP000229334"/>
    </source>
</evidence>
<accession>A0A2H0BKX1</accession>
<reference evidence="5 6" key="1">
    <citation type="submission" date="2017-09" db="EMBL/GenBank/DDBJ databases">
        <title>Depth-based differentiation of microbial function through sediment-hosted aquifers and enrichment of novel symbionts in the deep terrestrial subsurface.</title>
        <authorList>
            <person name="Probst A.J."/>
            <person name="Ladd B."/>
            <person name="Jarett J.K."/>
            <person name="Geller-Mcgrath D.E."/>
            <person name="Sieber C.M."/>
            <person name="Emerson J.B."/>
            <person name="Anantharaman K."/>
            <person name="Thomas B.C."/>
            <person name="Malmstrom R."/>
            <person name="Stieglmeier M."/>
            <person name="Klingl A."/>
            <person name="Woyke T."/>
            <person name="Ryan C.M."/>
            <person name="Banfield J.F."/>
        </authorList>
    </citation>
    <scope>NUCLEOTIDE SEQUENCE [LARGE SCALE GENOMIC DNA]</scope>
    <source>
        <strain evidence="5">CG22_combo_CG10-13_8_21_14_all_37_9</strain>
    </source>
</reference>
<dbReference type="Gene3D" id="1.10.10.10">
    <property type="entry name" value="Winged helix-like DNA-binding domain superfamily/Winged helix DNA-binding domain"/>
    <property type="match status" value="2"/>
</dbReference>
<dbReference type="InterPro" id="IPR036388">
    <property type="entry name" value="WH-like_DNA-bd_sf"/>
</dbReference>
<gene>
    <name evidence="5" type="ORF">COX02_00895</name>
</gene>
<comment type="caution">
    <text evidence="5">The sequence shown here is derived from an EMBL/GenBank/DDBJ whole genome shotgun (WGS) entry which is preliminary data.</text>
</comment>
<proteinExistence type="predicted"/>
<dbReference type="SUPFAM" id="SSF46785">
    <property type="entry name" value="Winged helix' DNA-binding domain"/>
    <property type="match status" value="2"/>
</dbReference>
<dbReference type="EMBL" id="PCSX01000015">
    <property type="protein sequence ID" value="PIP58326.1"/>
    <property type="molecule type" value="Genomic_DNA"/>
</dbReference>
<keyword evidence="4" id="KW-0131">Cell cycle</keyword>
<dbReference type="GO" id="GO:0051301">
    <property type="term" value="P:cell division"/>
    <property type="evidence" value="ECO:0007669"/>
    <property type="project" value="UniProtKB-KW"/>
</dbReference>
<evidence type="ECO:0008006" key="7">
    <source>
        <dbReference type="Google" id="ProtNLM"/>
    </source>
</evidence>